<dbReference type="GO" id="GO:0004497">
    <property type="term" value="F:monooxygenase activity"/>
    <property type="evidence" value="ECO:0007669"/>
    <property type="project" value="UniProtKB-KW"/>
</dbReference>
<sequence length="469" mass="53560">MLHLLLFLVAVFSFIFFILPNNQKHGKYNLPPGPKGLPLIGNLHQLDPLIRTPHISLFNLAKIYGPILSLQLGCRSTVVIQSASVAKEVLKAQDHSFCNRPAMVAYRRLSYNGLDLAFAPYNEYYTEMRKICVVNLFSSKKVQSYAPIRREEVSRMMQKISSLSSASEIVNLSELVTALTSSIICRAAFGKSWLDKLSGLSSKLDRVFKDLDKFYDEIISDHLDPNRLKDDDHHQDIVDVLLQLQKEHCFSFELTLDHIKAVLMNIILAGRDPSACMIVWAMVELMRNPMVMRKAQEELRTILQDKSFIEEEDLPKLEYFRAVVKETFRLQPTNPLLILRETFEKCSIQGYDILPKTSLVVNVWAIGRDSKSWNQPEAFMPERFLRSPIDFKGRDFELIPFGAGRRICPGMILGVATFEIALANLLYSFDWELPSGLKKEDIDYDVVPGIAMHKKNPLCLMAKKFSPKI</sequence>
<dbReference type="InterPro" id="IPR017972">
    <property type="entry name" value="Cyt_P450_CS"/>
</dbReference>
<dbReference type="PANTHER" id="PTHR47955">
    <property type="entry name" value="CYTOCHROME P450 FAMILY 71 PROTEIN"/>
    <property type="match status" value="1"/>
</dbReference>
<dbReference type="PANTHER" id="PTHR47955:SF22">
    <property type="entry name" value="CYTOCHROME P450 83B1-LIKE"/>
    <property type="match status" value="1"/>
</dbReference>
<organism evidence="15 16">
    <name type="scientific">Carnegiea gigantea</name>
    <dbReference type="NCBI Taxonomy" id="171969"/>
    <lineage>
        <taxon>Eukaryota</taxon>
        <taxon>Viridiplantae</taxon>
        <taxon>Streptophyta</taxon>
        <taxon>Embryophyta</taxon>
        <taxon>Tracheophyta</taxon>
        <taxon>Spermatophyta</taxon>
        <taxon>Magnoliopsida</taxon>
        <taxon>eudicotyledons</taxon>
        <taxon>Gunneridae</taxon>
        <taxon>Pentapetalae</taxon>
        <taxon>Caryophyllales</taxon>
        <taxon>Cactineae</taxon>
        <taxon>Cactaceae</taxon>
        <taxon>Cactoideae</taxon>
        <taxon>Echinocereeae</taxon>
        <taxon>Carnegiea</taxon>
    </lineage>
</organism>
<accession>A0A9Q1KPE1</accession>
<dbReference type="InterPro" id="IPR036396">
    <property type="entry name" value="Cyt_P450_sf"/>
</dbReference>
<evidence type="ECO:0000256" key="1">
    <source>
        <dbReference type="ARBA" id="ARBA00001971"/>
    </source>
</evidence>
<evidence type="ECO:0000256" key="7">
    <source>
        <dbReference type="ARBA" id="ARBA00022989"/>
    </source>
</evidence>
<evidence type="ECO:0000256" key="4">
    <source>
        <dbReference type="ARBA" id="ARBA00022617"/>
    </source>
</evidence>
<evidence type="ECO:0000256" key="3">
    <source>
        <dbReference type="ARBA" id="ARBA00010617"/>
    </source>
</evidence>
<keyword evidence="11" id="KW-0472">Membrane</keyword>
<dbReference type="PRINTS" id="PR00463">
    <property type="entry name" value="EP450I"/>
</dbReference>
<comment type="caution">
    <text evidence="15">The sequence shown here is derived from an EMBL/GenBank/DDBJ whole genome shotgun (WGS) entry which is preliminary data.</text>
</comment>
<dbReference type="Pfam" id="PF00067">
    <property type="entry name" value="p450"/>
    <property type="match status" value="2"/>
</dbReference>
<evidence type="ECO:0000256" key="5">
    <source>
        <dbReference type="ARBA" id="ARBA00022692"/>
    </source>
</evidence>
<evidence type="ECO:0000256" key="13">
    <source>
        <dbReference type="RuleBase" id="RU000461"/>
    </source>
</evidence>
<keyword evidence="5" id="KW-0812">Transmembrane</keyword>
<evidence type="ECO:0000256" key="8">
    <source>
        <dbReference type="ARBA" id="ARBA00023002"/>
    </source>
</evidence>
<dbReference type="EMBL" id="JAKOGI010000057">
    <property type="protein sequence ID" value="KAJ8446282.1"/>
    <property type="molecule type" value="Genomic_DNA"/>
</dbReference>
<keyword evidence="9 12" id="KW-0408">Iron</keyword>
<name>A0A9Q1KPE1_9CARY</name>
<dbReference type="AlphaFoldDB" id="A0A9Q1KPE1"/>
<keyword evidence="7" id="KW-1133">Transmembrane helix</keyword>
<evidence type="ECO:0000256" key="12">
    <source>
        <dbReference type="PIRSR" id="PIRSR602401-1"/>
    </source>
</evidence>
<keyword evidence="14" id="KW-0732">Signal</keyword>
<dbReference type="SUPFAM" id="SSF48264">
    <property type="entry name" value="Cytochrome P450"/>
    <property type="match status" value="1"/>
</dbReference>
<evidence type="ECO:0000256" key="10">
    <source>
        <dbReference type="ARBA" id="ARBA00023033"/>
    </source>
</evidence>
<comment type="similarity">
    <text evidence="3 13">Belongs to the cytochrome P450 family.</text>
</comment>
<dbReference type="FunFam" id="1.10.630.10:FF:000011">
    <property type="entry name" value="Cytochrome P450 83B1"/>
    <property type="match status" value="1"/>
</dbReference>
<dbReference type="GO" id="GO:0005506">
    <property type="term" value="F:iron ion binding"/>
    <property type="evidence" value="ECO:0007669"/>
    <property type="project" value="InterPro"/>
</dbReference>
<evidence type="ECO:0000313" key="16">
    <source>
        <dbReference type="Proteomes" id="UP001153076"/>
    </source>
</evidence>
<keyword evidence="16" id="KW-1185">Reference proteome</keyword>
<evidence type="ECO:0000313" key="15">
    <source>
        <dbReference type="EMBL" id="KAJ8446282.1"/>
    </source>
</evidence>
<comment type="subcellular location">
    <subcellularLocation>
        <location evidence="2">Membrane</location>
        <topology evidence="2">Single-pass membrane protein</topology>
    </subcellularLocation>
</comment>
<dbReference type="GO" id="GO:0016705">
    <property type="term" value="F:oxidoreductase activity, acting on paired donors, with incorporation or reduction of molecular oxygen"/>
    <property type="evidence" value="ECO:0007669"/>
    <property type="project" value="InterPro"/>
</dbReference>
<dbReference type="InterPro" id="IPR002401">
    <property type="entry name" value="Cyt_P450_E_grp-I"/>
</dbReference>
<keyword evidence="10 13" id="KW-0503">Monooxygenase</keyword>
<dbReference type="Proteomes" id="UP001153076">
    <property type="component" value="Unassembled WGS sequence"/>
</dbReference>
<proteinExistence type="inferred from homology"/>
<comment type="cofactor">
    <cofactor evidence="1 12">
        <name>heme</name>
        <dbReference type="ChEBI" id="CHEBI:30413"/>
    </cofactor>
</comment>
<dbReference type="PROSITE" id="PS00086">
    <property type="entry name" value="CYTOCHROME_P450"/>
    <property type="match status" value="1"/>
</dbReference>
<keyword evidence="8 13" id="KW-0560">Oxidoreductase</keyword>
<dbReference type="GO" id="GO:0016020">
    <property type="term" value="C:membrane"/>
    <property type="evidence" value="ECO:0007669"/>
    <property type="project" value="UniProtKB-SubCell"/>
</dbReference>
<dbReference type="PRINTS" id="PR00385">
    <property type="entry name" value="P450"/>
</dbReference>
<evidence type="ECO:0000256" key="6">
    <source>
        <dbReference type="ARBA" id="ARBA00022723"/>
    </source>
</evidence>
<keyword evidence="6 12" id="KW-0479">Metal-binding</keyword>
<keyword evidence="4 12" id="KW-0349">Heme</keyword>
<gene>
    <name evidence="15" type="ORF">Cgig2_005813</name>
</gene>
<dbReference type="GO" id="GO:0020037">
    <property type="term" value="F:heme binding"/>
    <property type="evidence" value="ECO:0007669"/>
    <property type="project" value="InterPro"/>
</dbReference>
<feature type="signal peptide" evidence="14">
    <location>
        <begin position="1"/>
        <end position="20"/>
    </location>
</feature>
<reference evidence="15" key="1">
    <citation type="submission" date="2022-04" db="EMBL/GenBank/DDBJ databases">
        <title>Carnegiea gigantea Genome sequencing and assembly v2.</title>
        <authorList>
            <person name="Copetti D."/>
            <person name="Sanderson M.J."/>
            <person name="Burquez A."/>
            <person name="Wojciechowski M.F."/>
        </authorList>
    </citation>
    <scope>NUCLEOTIDE SEQUENCE</scope>
    <source>
        <strain evidence="15">SGP5-SGP5p</strain>
        <tissue evidence="15">Aerial part</tissue>
    </source>
</reference>
<evidence type="ECO:0000256" key="9">
    <source>
        <dbReference type="ARBA" id="ARBA00023004"/>
    </source>
</evidence>
<feature type="chain" id="PRO_5040222834" description="Cytochrome P450" evidence="14">
    <location>
        <begin position="21"/>
        <end position="469"/>
    </location>
</feature>
<evidence type="ECO:0000256" key="11">
    <source>
        <dbReference type="ARBA" id="ARBA00023136"/>
    </source>
</evidence>
<dbReference type="Gene3D" id="1.10.630.10">
    <property type="entry name" value="Cytochrome P450"/>
    <property type="match status" value="1"/>
</dbReference>
<evidence type="ECO:0000256" key="14">
    <source>
        <dbReference type="SAM" id="SignalP"/>
    </source>
</evidence>
<dbReference type="InterPro" id="IPR001128">
    <property type="entry name" value="Cyt_P450"/>
</dbReference>
<evidence type="ECO:0008006" key="17">
    <source>
        <dbReference type="Google" id="ProtNLM"/>
    </source>
</evidence>
<evidence type="ECO:0000256" key="2">
    <source>
        <dbReference type="ARBA" id="ARBA00004167"/>
    </source>
</evidence>
<dbReference type="CDD" id="cd11072">
    <property type="entry name" value="CYP71-like"/>
    <property type="match status" value="1"/>
</dbReference>
<protein>
    <recommendedName>
        <fullName evidence="17">Cytochrome P450</fullName>
    </recommendedName>
</protein>
<dbReference type="OrthoDB" id="2789670at2759"/>
<feature type="binding site" description="axial binding residue" evidence="12">
    <location>
        <position position="408"/>
    </location>
    <ligand>
        <name>heme</name>
        <dbReference type="ChEBI" id="CHEBI:30413"/>
    </ligand>
    <ligandPart>
        <name>Fe</name>
        <dbReference type="ChEBI" id="CHEBI:18248"/>
    </ligandPart>
</feature>